<keyword evidence="3" id="KW-1185">Reference proteome</keyword>
<accession>A0A316EWN0</accession>
<sequence length="117" mass="12820">MASNFAVVYDACVELPHPHDRHVVAAAIHAGAEAIVTFNLKDFPKAALSKFNMEALHPDDFIMDLWDLQKGKVLAAVAEHRASLKNPPRCQDDYLATLLKQGLTNTVATLSEIKIAI</sequence>
<dbReference type="Proteomes" id="UP000245754">
    <property type="component" value="Unassembled WGS sequence"/>
</dbReference>
<gene>
    <name evidence="2" type="ORF">C7419_102621</name>
</gene>
<evidence type="ECO:0000259" key="1">
    <source>
        <dbReference type="Pfam" id="PF26343"/>
    </source>
</evidence>
<dbReference type="Pfam" id="PF26343">
    <property type="entry name" value="VapC50_C"/>
    <property type="match status" value="1"/>
</dbReference>
<dbReference type="AlphaFoldDB" id="A0A316EWN0"/>
<protein>
    <recommendedName>
        <fullName evidence="1">VapC50 C-terminal domain-containing protein</fullName>
    </recommendedName>
</protein>
<evidence type="ECO:0000313" key="3">
    <source>
        <dbReference type="Proteomes" id="UP000245754"/>
    </source>
</evidence>
<dbReference type="RefSeq" id="WP_109583418.1">
    <property type="nucleotide sequence ID" value="NZ_QGGT01000002.1"/>
</dbReference>
<reference evidence="2 3" key="1">
    <citation type="submission" date="2018-05" db="EMBL/GenBank/DDBJ databases">
        <title>Genomic Encyclopedia of Type Strains, Phase IV (KMG-V): Genome sequencing to study the core and pangenomes of soil and plant-associated prokaryotes.</title>
        <authorList>
            <person name="Whitman W."/>
        </authorList>
    </citation>
    <scope>NUCLEOTIDE SEQUENCE [LARGE SCALE GENOMIC DNA]</scope>
    <source>
        <strain evidence="2 3">SLV-132</strain>
    </source>
</reference>
<feature type="domain" description="VapC50 C-terminal" evidence="1">
    <location>
        <begin position="58"/>
        <end position="111"/>
    </location>
</feature>
<dbReference type="InterPro" id="IPR058652">
    <property type="entry name" value="VapC50_C"/>
</dbReference>
<evidence type="ECO:0000313" key="2">
    <source>
        <dbReference type="EMBL" id="PWK35343.1"/>
    </source>
</evidence>
<dbReference type="EMBL" id="QGGT01000002">
    <property type="protein sequence ID" value="PWK35343.1"/>
    <property type="molecule type" value="Genomic_DNA"/>
</dbReference>
<comment type="caution">
    <text evidence="2">The sequence shown here is derived from an EMBL/GenBank/DDBJ whole genome shotgun (WGS) entry which is preliminary data.</text>
</comment>
<name>A0A316EWN0_9BURK</name>
<proteinExistence type="predicted"/>
<organism evidence="2 3">
    <name type="scientific">Cupriavidus plantarum</name>
    <dbReference type="NCBI Taxonomy" id="942865"/>
    <lineage>
        <taxon>Bacteria</taxon>
        <taxon>Pseudomonadati</taxon>
        <taxon>Pseudomonadota</taxon>
        <taxon>Betaproteobacteria</taxon>
        <taxon>Burkholderiales</taxon>
        <taxon>Burkholderiaceae</taxon>
        <taxon>Cupriavidus</taxon>
    </lineage>
</organism>